<dbReference type="OrthoDB" id="75497at1485"/>
<evidence type="ECO:0000313" key="3">
    <source>
        <dbReference type="Proteomes" id="UP000472355"/>
    </source>
</evidence>
<dbReference type="RefSeq" id="WP_041082901.1">
    <property type="nucleotide sequence ID" value="NZ_JACBCZ010000001.1"/>
</dbReference>
<name>A0A0C2N850_CLOBO</name>
<dbReference type="AlphaFoldDB" id="A0A0C2N850"/>
<evidence type="ECO:0000313" key="1">
    <source>
        <dbReference type="EMBL" id="NFA43991.1"/>
    </source>
</evidence>
<dbReference type="Proteomes" id="UP000476820">
    <property type="component" value="Unassembled WGS sequence"/>
</dbReference>
<sequence>MNDIDDFLGLDEEPTGIPLNDRYRIESLDELNVVVKEKYIPKPTEENPSPEEKWRSISYHPNLELAFKSIVDKEINITASLGLDEVVKKIQELKTFKEMIQ</sequence>
<gene>
    <name evidence="1" type="ORF">EXM65_15805</name>
    <name evidence="2" type="ORF">FC774_11520</name>
</gene>
<organism evidence="1 3">
    <name type="scientific">Clostridium botulinum</name>
    <dbReference type="NCBI Taxonomy" id="1491"/>
    <lineage>
        <taxon>Bacteria</taxon>
        <taxon>Bacillati</taxon>
        <taxon>Bacillota</taxon>
        <taxon>Clostridia</taxon>
        <taxon>Eubacteriales</taxon>
        <taxon>Clostridiaceae</taxon>
        <taxon>Clostridium</taxon>
    </lineage>
</organism>
<dbReference type="Proteomes" id="UP000472355">
    <property type="component" value="Unassembled WGS sequence"/>
</dbReference>
<evidence type="ECO:0000313" key="4">
    <source>
        <dbReference type="Proteomes" id="UP000476820"/>
    </source>
</evidence>
<reference evidence="2 4" key="2">
    <citation type="submission" date="2019-04" db="EMBL/GenBank/DDBJ databases">
        <title>Genome sequencing of Clostridium botulinum Groups I-IV and Clostridium butyricum.</title>
        <authorList>
            <person name="Brunt J."/>
            <person name="Van Vliet A.H.M."/>
            <person name="Stringer S.C."/>
            <person name="Carter A.T."/>
            <person name="Peck M.W."/>
        </authorList>
    </citation>
    <scope>NUCLEOTIDE SEQUENCE [LARGE SCALE GENOMIC DNA]</scope>
    <source>
        <strain evidence="2 4">1605</strain>
    </source>
</reference>
<dbReference type="EMBL" id="SGKU01000056">
    <property type="protein sequence ID" value="NFA43991.1"/>
    <property type="molecule type" value="Genomic_DNA"/>
</dbReference>
<accession>A0A0C2N850</accession>
<proteinExistence type="predicted"/>
<protein>
    <submittedName>
        <fullName evidence="1">Uncharacterized protein</fullName>
    </submittedName>
</protein>
<reference evidence="1 3" key="1">
    <citation type="submission" date="2019-02" db="EMBL/GenBank/DDBJ databases">
        <title>Genome sequencing of Clostridium botulinum clinical isolates.</title>
        <authorList>
            <person name="Brunt J."/>
            <person name="Van Vliet A.H.M."/>
            <person name="Stringer S.C."/>
            <person name="Grant K.A."/>
            <person name="Carter A.C."/>
            <person name="Peck M.W."/>
        </authorList>
    </citation>
    <scope>NUCLEOTIDE SEQUENCE [LARGE SCALE GENOMIC DNA]</scope>
    <source>
        <strain evidence="1 3">H113700579</strain>
    </source>
</reference>
<comment type="caution">
    <text evidence="1">The sequence shown here is derived from an EMBL/GenBank/DDBJ whole genome shotgun (WGS) entry which is preliminary data.</text>
</comment>
<evidence type="ECO:0000313" key="2">
    <source>
        <dbReference type="EMBL" id="NFF88495.1"/>
    </source>
</evidence>
<dbReference type="EMBL" id="SWOV01000031">
    <property type="protein sequence ID" value="NFF88495.1"/>
    <property type="molecule type" value="Genomic_DNA"/>
</dbReference>